<comment type="caution">
    <text evidence="2">The sequence shown here is derived from an EMBL/GenBank/DDBJ whole genome shotgun (WGS) entry which is preliminary data.</text>
</comment>
<dbReference type="Proteomes" id="UP000198211">
    <property type="component" value="Unassembled WGS sequence"/>
</dbReference>
<accession>A0A225WGS2</accession>
<dbReference type="EMBL" id="NBNE01000951">
    <property type="protein sequence ID" value="OWZ16329.1"/>
    <property type="molecule type" value="Genomic_DNA"/>
</dbReference>
<evidence type="ECO:0000313" key="3">
    <source>
        <dbReference type="Proteomes" id="UP000198211"/>
    </source>
</evidence>
<name>A0A225WGS2_9STRA</name>
<gene>
    <name evidence="2" type="ORF">PHMEG_0009895</name>
</gene>
<evidence type="ECO:0000313" key="2">
    <source>
        <dbReference type="EMBL" id="OWZ16329.1"/>
    </source>
</evidence>
<evidence type="ECO:0000256" key="1">
    <source>
        <dbReference type="SAM" id="Phobius"/>
    </source>
</evidence>
<proteinExistence type="predicted"/>
<keyword evidence="1" id="KW-1133">Transmembrane helix</keyword>
<keyword evidence="1" id="KW-0472">Membrane</keyword>
<protein>
    <submittedName>
        <fullName evidence="2">Uncharacterized protein</fullName>
    </submittedName>
</protein>
<sequence length="225" mass="25772">MITMNSFTKHRISDIVVEDWRWFKAVLLHNERFNQVPVSRILRRAWVLEPQTREFLRLRCTADELRALKGPDSYFINVRELQSARFYEVHIGKATTGGILLTSVFILATGVLYLGRLGARSPSNRSPIQRLLSLIELHYRIKLSAEHIPGRLNTMADAGSRAWSERNTLWDLWTNVSFSWKQVAVTPPYDNFPIAWEVFSGVTSWPGLQTKNTKATGINGESSLK</sequence>
<dbReference type="OrthoDB" id="10058284at2759"/>
<keyword evidence="1" id="KW-0812">Transmembrane</keyword>
<dbReference type="AlphaFoldDB" id="A0A225WGS2"/>
<dbReference type="STRING" id="4795.A0A225WGS2"/>
<reference evidence="3" key="1">
    <citation type="submission" date="2017-03" db="EMBL/GenBank/DDBJ databases">
        <title>Phytopthora megakarya and P. palmivora, two closely related causual agents of cacao black pod achieved similar genome size and gene model numbers by different mechanisms.</title>
        <authorList>
            <person name="Ali S."/>
            <person name="Shao J."/>
            <person name="Larry D.J."/>
            <person name="Kronmiller B."/>
            <person name="Shen D."/>
            <person name="Strem M.D."/>
            <person name="Melnick R.L."/>
            <person name="Guiltinan M.J."/>
            <person name="Tyler B.M."/>
            <person name="Meinhardt L.W."/>
            <person name="Bailey B.A."/>
        </authorList>
    </citation>
    <scope>NUCLEOTIDE SEQUENCE [LARGE SCALE GENOMIC DNA]</scope>
    <source>
        <strain evidence="3">zdho120</strain>
    </source>
</reference>
<feature type="transmembrane region" description="Helical" evidence="1">
    <location>
        <begin position="94"/>
        <end position="115"/>
    </location>
</feature>
<keyword evidence="3" id="KW-1185">Reference proteome</keyword>
<organism evidence="2 3">
    <name type="scientific">Phytophthora megakarya</name>
    <dbReference type="NCBI Taxonomy" id="4795"/>
    <lineage>
        <taxon>Eukaryota</taxon>
        <taxon>Sar</taxon>
        <taxon>Stramenopiles</taxon>
        <taxon>Oomycota</taxon>
        <taxon>Peronosporomycetes</taxon>
        <taxon>Peronosporales</taxon>
        <taxon>Peronosporaceae</taxon>
        <taxon>Phytophthora</taxon>
    </lineage>
</organism>